<dbReference type="Gene3D" id="3.40.50.2000">
    <property type="entry name" value="Glycogen Phosphorylase B"/>
    <property type="match status" value="1"/>
</dbReference>
<evidence type="ECO:0000313" key="2">
    <source>
        <dbReference type="Proteomes" id="UP001556692"/>
    </source>
</evidence>
<keyword evidence="1" id="KW-0808">Transferase</keyword>
<gene>
    <name evidence="1" type="ORF">ABGN05_29350</name>
</gene>
<protein>
    <submittedName>
        <fullName evidence="1">Glycosyltransferase</fullName>
        <ecNumber evidence="1">2.4.-.-</ecNumber>
    </submittedName>
</protein>
<accession>A0ABV3STF6</accession>
<dbReference type="EMBL" id="JBDPGJ010000012">
    <property type="protein sequence ID" value="MEX0409746.1"/>
    <property type="molecule type" value="Genomic_DNA"/>
</dbReference>
<dbReference type="RefSeq" id="WP_367957612.1">
    <property type="nucleotide sequence ID" value="NZ_JBDPGJ010000012.1"/>
</dbReference>
<dbReference type="GO" id="GO:0016757">
    <property type="term" value="F:glycosyltransferase activity"/>
    <property type="evidence" value="ECO:0007669"/>
    <property type="project" value="UniProtKB-KW"/>
</dbReference>
<dbReference type="SUPFAM" id="SSF53756">
    <property type="entry name" value="UDP-Glycosyltransferase/glycogen phosphorylase"/>
    <property type="match status" value="1"/>
</dbReference>
<dbReference type="Proteomes" id="UP001556692">
    <property type="component" value="Unassembled WGS sequence"/>
</dbReference>
<evidence type="ECO:0000313" key="1">
    <source>
        <dbReference type="EMBL" id="MEX0409746.1"/>
    </source>
</evidence>
<sequence length="368" mass="40100">MISEAARAAGNSKATELSVVVACDAIQATQIISFNCLRTEGIRLDYWDASQFLPLVKSGKPVEEYLPASPPSVLVLSRFGGVLGPTLIRWARRHAVPVIFHIDDDLLDVPTSLGPAKYAHYRDPNRLAVLRESMDSADLVYASTGPLAARLVEHGISSPIVAGDLYCSVDPATIFPPVPATLPVIGYMGSSGHAADLALVLPVIIDLLESRPNLSFELFGTIPMPYELSRFGPRVLHHPGFTDYGDFLTRMKILGWWIGLAPLEDNNFNRCKADTKWVEYTQAGCAVVASDLPVYARACAQGAGFLAGPPDEWLAKVKLLLDSSEIRTSIVARAQQKLATSYTDDMLRQQVMAILNRLLARKPRGTCN</sequence>
<proteinExistence type="predicted"/>
<keyword evidence="1" id="KW-0328">Glycosyltransferase</keyword>
<dbReference type="EC" id="2.4.-.-" evidence="1"/>
<name>A0ABV3STF6_9HYPH</name>
<reference evidence="1 2" key="1">
    <citation type="submission" date="2024-05" db="EMBL/GenBank/DDBJ databases">
        <authorList>
            <person name="Jiang F."/>
        </authorList>
    </citation>
    <scope>NUCLEOTIDE SEQUENCE [LARGE SCALE GENOMIC DNA]</scope>
    <source>
        <strain evidence="1 2">LZ166</strain>
    </source>
</reference>
<organism evidence="1 2">
    <name type="scientific">Aquibium pacificus</name>
    <dbReference type="NCBI Taxonomy" id="3153579"/>
    <lineage>
        <taxon>Bacteria</taxon>
        <taxon>Pseudomonadati</taxon>
        <taxon>Pseudomonadota</taxon>
        <taxon>Alphaproteobacteria</taxon>
        <taxon>Hyphomicrobiales</taxon>
        <taxon>Phyllobacteriaceae</taxon>
        <taxon>Aquibium</taxon>
    </lineage>
</organism>
<keyword evidence="2" id="KW-1185">Reference proteome</keyword>
<comment type="caution">
    <text evidence="1">The sequence shown here is derived from an EMBL/GenBank/DDBJ whole genome shotgun (WGS) entry which is preliminary data.</text>
</comment>